<dbReference type="Pfam" id="PF08402">
    <property type="entry name" value="TOBE_2"/>
    <property type="match status" value="1"/>
</dbReference>
<evidence type="ECO:0000256" key="2">
    <source>
        <dbReference type="ARBA" id="ARBA00022475"/>
    </source>
</evidence>
<dbReference type="GO" id="GO:0055052">
    <property type="term" value="C:ATP-binding cassette (ABC) transporter complex, substrate-binding subunit-containing"/>
    <property type="evidence" value="ECO:0007669"/>
    <property type="project" value="TreeGrafter"/>
</dbReference>
<sequence>MIKLEGISKKFGDTTALENVSLDIKRGEFVALLGPSGCGKSTTLMILAGLLRPSSGQVYFDGKMVNNVEPKDRDIGMVFQSYALYPHMSVIDNIAFPLKQRKVKKKERYQKAREIAAMLQIDQLTDRMPSQLSGGQQQRVAMARALAKDPLFLLLDEPMSNLDARLKVDVRDEIRRLQLKLGITTIIVTHDQEEAMAVADKIAILQNGKIQQYGTPEELFMKPVNLFVAHFMGNPPMNILKCDFLRNGNERVLSGEGFVYNILSTKKLSSEFKGAKVVLGARPHHIQISKVQQENSIPAKVVLVEQLGREKLIKVLLGDNENTTNFIRILSPTDLNVTYDERVFLTLDSEAIHIFDEETGKVIT</sequence>
<dbReference type="GO" id="GO:0016887">
    <property type="term" value="F:ATP hydrolysis activity"/>
    <property type="evidence" value="ECO:0007669"/>
    <property type="project" value="InterPro"/>
</dbReference>
<dbReference type="AlphaFoldDB" id="A0A7X2H537"/>
<evidence type="ECO:0000256" key="4">
    <source>
        <dbReference type="ARBA" id="ARBA00022840"/>
    </source>
</evidence>
<dbReference type="SMART" id="SM00382">
    <property type="entry name" value="AAA"/>
    <property type="match status" value="1"/>
</dbReference>
<evidence type="ECO:0000313" key="8">
    <source>
        <dbReference type="Proteomes" id="UP000463051"/>
    </source>
</evidence>
<protein>
    <submittedName>
        <fullName evidence="7">ATP-binding cassette domain-containing protein</fullName>
    </submittedName>
</protein>
<dbReference type="CDD" id="cd03259">
    <property type="entry name" value="ABC_Carb_Solutes_like"/>
    <property type="match status" value="1"/>
</dbReference>
<dbReference type="PROSITE" id="PS00211">
    <property type="entry name" value="ABC_TRANSPORTER_1"/>
    <property type="match status" value="1"/>
</dbReference>
<gene>
    <name evidence="7" type="ORF">GJB61_11855</name>
</gene>
<dbReference type="InterPro" id="IPR003593">
    <property type="entry name" value="AAA+_ATPase"/>
</dbReference>
<organism evidence="7 8">
    <name type="scientific">Paenibacillus monticola</name>
    <dbReference type="NCBI Taxonomy" id="2666075"/>
    <lineage>
        <taxon>Bacteria</taxon>
        <taxon>Bacillati</taxon>
        <taxon>Bacillota</taxon>
        <taxon>Bacilli</taxon>
        <taxon>Bacillales</taxon>
        <taxon>Paenibacillaceae</taxon>
        <taxon>Paenibacillus</taxon>
    </lineage>
</organism>
<name>A0A7X2H537_9BACL</name>
<dbReference type="SUPFAM" id="SSF50331">
    <property type="entry name" value="MOP-like"/>
    <property type="match status" value="1"/>
</dbReference>
<dbReference type="InterPro" id="IPR017871">
    <property type="entry name" value="ABC_transporter-like_CS"/>
</dbReference>
<dbReference type="PROSITE" id="PS50893">
    <property type="entry name" value="ABC_TRANSPORTER_2"/>
    <property type="match status" value="1"/>
</dbReference>
<reference evidence="7 8" key="1">
    <citation type="submission" date="2019-11" db="EMBL/GenBank/DDBJ databases">
        <title>Paenibacillus monticola sp. nov., a novel PGPR strain isolated from mountain sample in China.</title>
        <authorList>
            <person name="Zhao Q."/>
            <person name="Li H.-P."/>
            <person name="Zhang J.-L."/>
        </authorList>
    </citation>
    <scope>NUCLEOTIDE SEQUENCE [LARGE SCALE GENOMIC DNA]</scope>
    <source>
        <strain evidence="7 8">LC-T2</strain>
    </source>
</reference>
<evidence type="ECO:0000256" key="3">
    <source>
        <dbReference type="ARBA" id="ARBA00022741"/>
    </source>
</evidence>
<dbReference type="GO" id="GO:0015408">
    <property type="term" value="F:ABC-type ferric iron transporter activity"/>
    <property type="evidence" value="ECO:0007669"/>
    <property type="project" value="InterPro"/>
</dbReference>
<evidence type="ECO:0000256" key="5">
    <source>
        <dbReference type="ARBA" id="ARBA00023136"/>
    </source>
</evidence>
<dbReference type="Pfam" id="PF00005">
    <property type="entry name" value="ABC_tran"/>
    <property type="match status" value="1"/>
</dbReference>
<keyword evidence="3" id="KW-0547">Nucleotide-binding</keyword>
<dbReference type="InterPro" id="IPR013611">
    <property type="entry name" value="Transp-assoc_OB_typ2"/>
</dbReference>
<keyword evidence="1" id="KW-0813">Transport</keyword>
<dbReference type="InterPro" id="IPR047641">
    <property type="entry name" value="ABC_transpr_MalK/UgpC-like"/>
</dbReference>
<dbReference type="RefSeq" id="WP_154118689.1">
    <property type="nucleotide sequence ID" value="NZ_WJXB01000003.1"/>
</dbReference>
<dbReference type="InterPro" id="IPR012340">
    <property type="entry name" value="NA-bd_OB-fold"/>
</dbReference>
<keyword evidence="4 7" id="KW-0067">ATP-binding</keyword>
<dbReference type="Gene3D" id="2.40.50.140">
    <property type="entry name" value="Nucleic acid-binding proteins"/>
    <property type="match status" value="1"/>
</dbReference>
<dbReference type="FunFam" id="3.40.50.300:FF:000042">
    <property type="entry name" value="Maltose/maltodextrin ABC transporter, ATP-binding protein"/>
    <property type="match status" value="1"/>
</dbReference>
<proteinExistence type="predicted"/>
<comment type="caution">
    <text evidence="7">The sequence shown here is derived from an EMBL/GenBank/DDBJ whole genome shotgun (WGS) entry which is preliminary data.</text>
</comment>
<accession>A0A7X2H537</accession>
<keyword evidence="8" id="KW-1185">Reference proteome</keyword>
<dbReference type="InterPro" id="IPR008995">
    <property type="entry name" value="Mo/tungstate-bd_C_term_dom"/>
</dbReference>
<feature type="domain" description="ABC transporter" evidence="6">
    <location>
        <begin position="2"/>
        <end position="232"/>
    </location>
</feature>
<dbReference type="PANTHER" id="PTHR43875:SF1">
    <property type="entry name" value="OSMOPROTECTIVE COMPOUNDS UPTAKE ATP-BINDING PROTEIN GGTA"/>
    <property type="match status" value="1"/>
</dbReference>
<dbReference type="InterPro" id="IPR027417">
    <property type="entry name" value="P-loop_NTPase"/>
</dbReference>
<dbReference type="PANTHER" id="PTHR43875">
    <property type="entry name" value="MALTODEXTRIN IMPORT ATP-BINDING PROTEIN MSMX"/>
    <property type="match status" value="1"/>
</dbReference>
<dbReference type="EMBL" id="WJXB01000003">
    <property type="protein sequence ID" value="MRN53689.1"/>
    <property type="molecule type" value="Genomic_DNA"/>
</dbReference>
<keyword evidence="5" id="KW-0472">Membrane</keyword>
<dbReference type="Proteomes" id="UP000463051">
    <property type="component" value="Unassembled WGS sequence"/>
</dbReference>
<dbReference type="SUPFAM" id="SSF52540">
    <property type="entry name" value="P-loop containing nucleoside triphosphate hydrolases"/>
    <property type="match status" value="1"/>
</dbReference>
<evidence type="ECO:0000259" key="6">
    <source>
        <dbReference type="PROSITE" id="PS50893"/>
    </source>
</evidence>
<dbReference type="GO" id="GO:0005524">
    <property type="term" value="F:ATP binding"/>
    <property type="evidence" value="ECO:0007669"/>
    <property type="project" value="UniProtKB-KW"/>
</dbReference>
<evidence type="ECO:0000313" key="7">
    <source>
        <dbReference type="EMBL" id="MRN53689.1"/>
    </source>
</evidence>
<evidence type="ECO:0000256" key="1">
    <source>
        <dbReference type="ARBA" id="ARBA00022448"/>
    </source>
</evidence>
<keyword evidence="2" id="KW-1003">Cell membrane</keyword>
<dbReference type="InterPro" id="IPR003439">
    <property type="entry name" value="ABC_transporter-like_ATP-bd"/>
</dbReference>
<dbReference type="InterPro" id="IPR015853">
    <property type="entry name" value="ABC_transpr_FbpC"/>
</dbReference>
<dbReference type="Gene3D" id="2.40.50.100">
    <property type="match status" value="1"/>
</dbReference>
<dbReference type="Gene3D" id="3.40.50.300">
    <property type="entry name" value="P-loop containing nucleotide triphosphate hydrolases"/>
    <property type="match status" value="1"/>
</dbReference>